<dbReference type="EMBL" id="QWEY01000011">
    <property type="protein sequence ID" value="RGP35920.1"/>
    <property type="molecule type" value="Genomic_DNA"/>
</dbReference>
<evidence type="ECO:0000313" key="1">
    <source>
        <dbReference type="EMBL" id="RGP35920.1"/>
    </source>
</evidence>
<dbReference type="Proteomes" id="UP000284547">
    <property type="component" value="Unassembled WGS sequence"/>
</dbReference>
<gene>
    <name evidence="1" type="ORF">D1012_17825</name>
</gene>
<evidence type="ECO:0000313" key="2">
    <source>
        <dbReference type="Proteomes" id="UP000284547"/>
    </source>
</evidence>
<dbReference type="Pfam" id="PF13279">
    <property type="entry name" value="4HBT_2"/>
    <property type="match status" value="1"/>
</dbReference>
<sequence length="162" mass="18194">MTSDASDSPLRKANLTRRPTNLWSAFTVFRHGQCDPAGIVYTPKFFDVFNQIIEKWFCECLNIDYYTVLGPRGIGLGYATASADFFIPCMMGEKIEVFLRVAKVGNKSYALTLHAMKGEDEALRGHFVTVTTSLETRQSIQIPDDIRQALVAYGERTNIAKD</sequence>
<dbReference type="Gene3D" id="3.10.129.10">
    <property type="entry name" value="Hotdog Thioesterase"/>
    <property type="match status" value="1"/>
</dbReference>
<keyword evidence="2" id="KW-1185">Reference proteome</keyword>
<name>A0A411YYR4_9RHOB</name>
<dbReference type="InterPro" id="IPR029069">
    <property type="entry name" value="HotDog_dom_sf"/>
</dbReference>
<proteinExistence type="predicted"/>
<accession>A0A411YYR4</accession>
<dbReference type="OrthoDB" id="7204167at2"/>
<comment type="caution">
    <text evidence="1">The sequence shown here is derived from an EMBL/GenBank/DDBJ whole genome shotgun (WGS) entry which is preliminary data.</text>
</comment>
<reference evidence="1 2" key="1">
    <citation type="submission" date="2018-08" db="EMBL/GenBank/DDBJ databases">
        <title>Flavobacterium tibetense sp. nov., isolated from a wetland YonghuCo on Tibetan Plateau.</title>
        <authorList>
            <person name="Phurbu D."/>
            <person name="Lu H."/>
            <person name="Xing P."/>
        </authorList>
    </citation>
    <scope>NUCLEOTIDE SEQUENCE [LARGE SCALE GENOMIC DNA]</scope>
    <source>
        <strain evidence="1 2">DJC</strain>
    </source>
</reference>
<dbReference type="RefSeq" id="WP_118155446.1">
    <property type="nucleotide sequence ID" value="NZ_QWEY01000011.1"/>
</dbReference>
<dbReference type="CDD" id="cd00586">
    <property type="entry name" value="4HBT"/>
    <property type="match status" value="1"/>
</dbReference>
<protein>
    <recommendedName>
        <fullName evidence="3">Acyl-CoA thioesterase</fullName>
    </recommendedName>
</protein>
<organism evidence="1 2">
    <name type="scientific">Pseudotabrizicola alkalilacus</name>
    <dbReference type="NCBI Taxonomy" id="2305252"/>
    <lineage>
        <taxon>Bacteria</taxon>
        <taxon>Pseudomonadati</taxon>
        <taxon>Pseudomonadota</taxon>
        <taxon>Alphaproteobacteria</taxon>
        <taxon>Rhodobacterales</taxon>
        <taxon>Paracoccaceae</taxon>
        <taxon>Pseudotabrizicola</taxon>
    </lineage>
</organism>
<evidence type="ECO:0008006" key="3">
    <source>
        <dbReference type="Google" id="ProtNLM"/>
    </source>
</evidence>
<dbReference type="AlphaFoldDB" id="A0A411YYR4"/>
<dbReference type="SUPFAM" id="SSF54637">
    <property type="entry name" value="Thioesterase/thiol ester dehydrase-isomerase"/>
    <property type="match status" value="1"/>
</dbReference>